<dbReference type="InterPro" id="IPR045087">
    <property type="entry name" value="Cu-oxidase_fam"/>
</dbReference>
<keyword evidence="2" id="KW-0479">Metal-binding</keyword>
<dbReference type="InterPro" id="IPR002355">
    <property type="entry name" value="Cu_oxidase_Cu_BS"/>
</dbReference>
<evidence type="ECO:0000313" key="6">
    <source>
        <dbReference type="Proteomes" id="UP001642483"/>
    </source>
</evidence>
<comment type="caution">
    <text evidence="5">The sequence shown here is derived from an EMBL/GenBank/DDBJ whole genome shotgun (WGS) entry which is preliminary data.</text>
</comment>
<reference evidence="5 6" key="1">
    <citation type="submission" date="2024-02" db="EMBL/GenBank/DDBJ databases">
        <authorList>
            <person name="Daric V."/>
            <person name="Darras S."/>
        </authorList>
    </citation>
    <scope>NUCLEOTIDE SEQUENCE [LARGE SCALE GENOMIC DNA]</scope>
</reference>
<feature type="domain" description="Plastocyanin-like" evidence="4">
    <location>
        <begin position="148"/>
        <end position="316"/>
    </location>
</feature>
<keyword evidence="3" id="KW-1133">Transmembrane helix</keyword>
<protein>
    <recommendedName>
        <fullName evidence="1">ferroxidase</fullName>
        <ecNumber evidence="1">1.16.3.1</ecNumber>
    </recommendedName>
</protein>
<gene>
    <name evidence="5" type="ORF">CVLEPA_LOCUS13519</name>
</gene>
<keyword evidence="3" id="KW-0472">Membrane</keyword>
<dbReference type="SUPFAM" id="SSF49503">
    <property type="entry name" value="Cupredoxins"/>
    <property type="match status" value="1"/>
</dbReference>
<name>A0ABP0FSW1_CLALP</name>
<keyword evidence="3" id="KW-0812">Transmembrane</keyword>
<dbReference type="Proteomes" id="UP001642483">
    <property type="component" value="Unassembled WGS sequence"/>
</dbReference>
<dbReference type="PANTHER" id="PTHR11709">
    <property type="entry name" value="MULTI-COPPER OXIDASE"/>
    <property type="match status" value="1"/>
</dbReference>
<organism evidence="5 6">
    <name type="scientific">Clavelina lepadiformis</name>
    <name type="common">Light-bulb sea squirt</name>
    <name type="synonym">Ascidia lepadiformis</name>
    <dbReference type="NCBI Taxonomy" id="159417"/>
    <lineage>
        <taxon>Eukaryota</taxon>
        <taxon>Metazoa</taxon>
        <taxon>Chordata</taxon>
        <taxon>Tunicata</taxon>
        <taxon>Ascidiacea</taxon>
        <taxon>Aplousobranchia</taxon>
        <taxon>Clavelinidae</taxon>
        <taxon>Clavelina</taxon>
    </lineage>
</organism>
<evidence type="ECO:0000256" key="3">
    <source>
        <dbReference type="SAM" id="Phobius"/>
    </source>
</evidence>
<dbReference type="InterPro" id="IPR008972">
    <property type="entry name" value="Cupredoxin"/>
</dbReference>
<evidence type="ECO:0000256" key="2">
    <source>
        <dbReference type="ARBA" id="ARBA00022723"/>
    </source>
</evidence>
<feature type="transmembrane region" description="Helical" evidence="3">
    <location>
        <begin position="361"/>
        <end position="379"/>
    </location>
</feature>
<sequence>MKRFRMVNAGGNAALILQITDTNGAIAEGCTVYQIALDGIYFDSAKPPRLGKTMLVPSAKADWLVVCNIPGTYELRSVKSPDDDVSMGGMKQYQGKLLTIKINGTQTSTVIPTSLPAKQSFVSDFRNLTEDEVTGRFVIEVGPDLTLNRERFQSNTNFRFVANLNTVQEWYIINTATSAHPIHIHVNNFQVISYNNYTGPIGAKVMENKVFFDQNKQQCDRQYENFNKSIQAMLPDNDYNKWLKYRGHAQRWRDMESYPNGTLGYSPSGIFQDVILVPPFSNITIRFRTDRFIGTVVIHCHILYHEDQGMMMVTKIVPAGANTDGAHIKSGDAYPGQCSKCDPFPFNQVVGECSGSRRKHFNIIILVTGVLATFILFIVTE</sequence>
<dbReference type="PANTHER" id="PTHR11709:SF518">
    <property type="entry name" value="MULTICOPPER OXIDASE"/>
    <property type="match status" value="1"/>
</dbReference>
<evidence type="ECO:0000259" key="4">
    <source>
        <dbReference type="Pfam" id="PF07731"/>
    </source>
</evidence>
<dbReference type="EC" id="1.16.3.1" evidence="1"/>
<proteinExistence type="predicted"/>
<dbReference type="PROSITE" id="PS00080">
    <property type="entry name" value="MULTICOPPER_OXIDASE2"/>
    <property type="match status" value="1"/>
</dbReference>
<dbReference type="InterPro" id="IPR011706">
    <property type="entry name" value="Cu-oxidase_C"/>
</dbReference>
<dbReference type="EMBL" id="CAWYQH010000096">
    <property type="protein sequence ID" value="CAK8682730.1"/>
    <property type="molecule type" value="Genomic_DNA"/>
</dbReference>
<keyword evidence="6" id="KW-1185">Reference proteome</keyword>
<evidence type="ECO:0000256" key="1">
    <source>
        <dbReference type="ARBA" id="ARBA00013107"/>
    </source>
</evidence>
<dbReference type="Pfam" id="PF07731">
    <property type="entry name" value="Cu-oxidase_2"/>
    <property type="match status" value="1"/>
</dbReference>
<accession>A0ABP0FSW1</accession>
<evidence type="ECO:0000313" key="5">
    <source>
        <dbReference type="EMBL" id="CAK8682730.1"/>
    </source>
</evidence>
<dbReference type="Gene3D" id="2.60.40.420">
    <property type="entry name" value="Cupredoxins - blue copper proteins"/>
    <property type="match status" value="2"/>
</dbReference>